<dbReference type="InterPro" id="IPR002575">
    <property type="entry name" value="Aminoglycoside_PTrfase"/>
</dbReference>
<evidence type="ECO:0000313" key="2">
    <source>
        <dbReference type="EMBL" id="MBB5838073.1"/>
    </source>
</evidence>
<dbReference type="Pfam" id="PF01636">
    <property type="entry name" value="APH"/>
    <property type="match status" value="1"/>
</dbReference>
<dbReference type="AlphaFoldDB" id="A0A7W9J9M4"/>
<dbReference type="SUPFAM" id="SSF56112">
    <property type="entry name" value="Protein kinase-like (PK-like)"/>
    <property type="match status" value="1"/>
</dbReference>
<keyword evidence="3" id="KW-1185">Reference proteome</keyword>
<dbReference type="RefSeq" id="WP_184798597.1">
    <property type="nucleotide sequence ID" value="NZ_JACHMY010000001.1"/>
</dbReference>
<accession>A0A7W9J9M4</accession>
<dbReference type="Gene3D" id="3.30.200.20">
    <property type="entry name" value="Phosphorylase Kinase, domain 1"/>
    <property type="match status" value="1"/>
</dbReference>
<dbReference type="EMBL" id="JACHMY010000001">
    <property type="protein sequence ID" value="MBB5838073.1"/>
    <property type="molecule type" value="Genomic_DNA"/>
</dbReference>
<reference evidence="2 3" key="1">
    <citation type="submission" date="2020-08" db="EMBL/GenBank/DDBJ databases">
        <title>Sequencing the genomes of 1000 actinobacteria strains.</title>
        <authorList>
            <person name="Klenk H.-P."/>
        </authorList>
    </citation>
    <scope>NUCLEOTIDE SEQUENCE [LARGE SCALE GENOMIC DNA]</scope>
    <source>
        <strain evidence="2 3">DSM 28967</strain>
    </source>
</reference>
<gene>
    <name evidence="2" type="ORF">HDA39_004807</name>
</gene>
<dbReference type="Gene3D" id="3.90.1200.10">
    <property type="match status" value="1"/>
</dbReference>
<proteinExistence type="predicted"/>
<feature type="domain" description="Aminoglycoside phosphotransferase" evidence="1">
    <location>
        <begin position="179"/>
        <end position="242"/>
    </location>
</feature>
<name>A0A7W9J9M4_9ACTN</name>
<dbReference type="InterPro" id="IPR011009">
    <property type="entry name" value="Kinase-like_dom_sf"/>
</dbReference>
<protein>
    <recommendedName>
        <fullName evidence="1">Aminoglycoside phosphotransferase domain-containing protein</fullName>
    </recommendedName>
</protein>
<organism evidence="2 3">
    <name type="scientific">Kribbella italica</name>
    <dbReference type="NCBI Taxonomy" id="1540520"/>
    <lineage>
        <taxon>Bacteria</taxon>
        <taxon>Bacillati</taxon>
        <taxon>Actinomycetota</taxon>
        <taxon>Actinomycetes</taxon>
        <taxon>Propionibacteriales</taxon>
        <taxon>Kribbellaceae</taxon>
        <taxon>Kribbella</taxon>
    </lineage>
</organism>
<sequence>MGYAEIPWTAEVAEAVEAEWGIRVETAERLTGGEESAAYLVAGACGAAGVVVGTAGAGAGVGGAEGREGVVVRLGSTARGSALVEWCHRVAGSTGVDEVVVPLRTSSGASVVRVGGRPVSVWPFVGGRWLDAGDTAEVEQAARLLARVHRGLRDVVMPARPERSYLEFGGGDGELDRWLAGFGRRKQPLHGDYYRGNLLVDRGRISGVIDWDEAWVGAPEVELAGAAREFGDHWSTDLGRAREFVAWYHDEGGTAGELDDEMLVQLIRHRLRAEVTAFGGDGTDEYYDRLRELFVKLRP</sequence>
<dbReference type="Proteomes" id="UP000549971">
    <property type="component" value="Unassembled WGS sequence"/>
</dbReference>
<evidence type="ECO:0000313" key="3">
    <source>
        <dbReference type="Proteomes" id="UP000549971"/>
    </source>
</evidence>
<evidence type="ECO:0000259" key="1">
    <source>
        <dbReference type="Pfam" id="PF01636"/>
    </source>
</evidence>
<comment type="caution">
    <text evidence="2">The sequence shown here is derived from an EMBL/GenBank/DDBJ whole genome shotgun (WGS) entry which is preliminary data.</text>
</comment>